<evidence type="ECO:0000313" key="1">
    <source>
        <dbReference type="EMBL" id="JAD44163.1"/>
    </source>
</evidence>
<name>A0A0A9A2L5_ARUDO</name>
<dbReference type="AlphaFoldDB" id="A0A0A9A2L5"/>
<organism evidence="1">
    <name type="scientific">Arundo donax</name>
    <name type="common">Giant reed</name>
    <name type="synonym">Donax arundinaceus</name>
    <dbReference type="NCBI Taxonomy" id="35708"/>
    <lineage>
        <taxon>Eukaryota</taxon>
        <taxon>Viridiplantae</taxon>
        <taxon>Streptophyta</taxon>
        <taxon>Embryophyta</taxon>
        <taxon>Tracheophyta</taxon>
        <taxon>Spermatophyta</taxon>
        <taxon>Magnoliopsida</taxon>
        <taxon>Liliopsida</taxon>
        <taxon>Poales</taxon>
        <taxon>Poaceae</taxon>
        <taxon>PACMAD clade</taxon>
        <taxon>Arundinoideae</taxon>
        <taxon>Arundineae</taxon>
        <taxon>Arundo</taxon>
    </lineage>
</organism>
<reference evidence="1" key="1">
    <citation type="submission" date="2014-09" db="EMBL/GenBank/DDBJ databases">
        <authorList>
            <person name="Magalhaes I.L.F."/>
            <person name="Oliveira U."/>
            <person name="Santos F.R."/>
            <person name="Vidigal T.H.D.A."/>
            <person name="Brescovit A.D."/>
            <person name="Santos A.J."/>
        </authorList>
    </citation>
    <scope>NUCLEOTIDE SEQUENCE</scope>
    <source>
        <tissue evidence="1">Shoot tissue taken approximately 20 cm above the soil surface</tissue>
    </source>
</reference>
<protein>
    <submittedName>
        <fullName evidence="1">Uncharacterized protein</fullName>
    </submittedName>
</protein>
<proteinExistence type="predicted"/>
<accession>A0A0A9A2L5</accession>
<dbReference type="EMBL" id="GBRH01253732">
    <property type="protein sequence ID" value="JAD44163.1"/>
    <property type="molecule type" value="Transcribed_RNA"/>
</dbReference>
<reference evidence="1" key="2">
    <citation type="journal article" date="2015" name="Data Brief">
        <title>Shoot transcriptome of the giant reed, Arundo donax.</title>
        <authorList>
            <person name="Barrero R.A."/>
            <person name="Guerrero F.D."/>
            <person name="Moolhuijzen P."/>
            <person name="Goolsby J.A."/>
            <person name="Tidwell J."/>
            <person name="Bellgard S.E."/>
            <person name="Bellgard M.I."/>
        </authorList>
    </citation>
    <scope>NUCLEOTIDE SEQUENCE</scope>
    <source>
        <tissue evidence="1">Shoot tissue taken approximately 20 cm above the soil surface</tissue>
    </source>
</reference>
<sequence length="39" mass="4589">MKYTMPLPSAAESFCAITLFQEMYRLSSSVPHFQLRYIM</sequence>